<comment type="function">
    <text evidence="2 5">Catalyzes the epimerization of the C3' and C5'positions of dTDP-6-deoxy-D-xylo-4-hexulose, forming dTDP-6-deoxy-L-lyxo-4-hexulose.</text>
</comment>
<dbReference type="RefSeq" id="WP_345213192.1">
    <property type="nucleotide sequence ID" value="NZ_BAABFT010000015.1"/>
</dbReference>
<keyword evidence="7" id="KW-1185">Reference proteome</keyword>
<dbReference type="EMBL" id="BAABFT010000015">
    <property type="protein sequence ID" value="GAA4334887.1"/>
    <property type="molecule type" value="Genomic_DNA"/>
</dbReference>
<protein>
    <recommendedName>
        <fullName evidence="4 5">dTDP-4-dehydrorhamnose 3,5-epimerase</fullName>
        <ecNumber evidence="3 5">5.1.3.13</ecNumber>
    </recommendedName>
    <alternativeName>
        <fullName evidence="5">Thymidine diphospho-4-keto-rhamnose 3,5-epimerase</fullName>
    </alternativeName>
</protein>
<comment type="pathway">
    <text evidence="5">Carbohydrate biosynthesis; dTDP-L-rhamnose biosynthesis.</text>
</comment>
<dbReference type="Pfam" id="PF00908">
    <property type="entry name" value="dTDP_sugar_isom"/>
    <property type="match status" value="1"/>
</dbReference>
<dbReference type="EC" id="5.1.3.13" evidence="3 5"/>
<evidence type="ECO:0000313" key="7">
    <source>
        <dbReference type="Proteomes" id="UP001500582"/>
    </source>
</evidence>
<dbReference type="InterPro" id="IPR014710">
    <property type="entry name" value="RmlC-like_jellyroll"/>
</dbReference>
<evidence type="ECO:0000256" key="2">
    <source>
        <dbReference type="ARBA" id="ARBA00001997"/>
    </source>
</evidence>
<dbReference type="SUPFAM" id="SSF51182">
    <property type="entry name" value="RmlC-like cupins"/>
    <property type="match status" value="1"/>
</dbReference>
<dbReference type="InterPro" id="IPR011051">
    <property type="entry name" value="RmlC_Cupin_sf"/>
</dbReference>
<sequence>MNIELTPLEGCLLLKPNIFTDKRGYFFESFNQKSFNDATGIETQFIQDNQSFSTKGTLRGLHFQKGEHAQAKLVRVIKGEVLDVAVDLRPGSATYGQYYKTLLSEENNLQLFIPRGFGHGFVVLSDTAIFFYKCDNYYNKASEGGIHYADPVLNIDWTLPKDELIVSAKDQVLPFFETLEA</sequence>
<comment type="catalytic activity">
    <reaction evidence="1 5">
        <text>dTDP-4-dehydro-6-deoxy-alpha-D-glucose = dTDP-4-dehydro-beta-L-rhamnose</text>
        <dbReference type="Rhea" id="RHEA:16969"/>
        <dbReference type="ChEBI" id="CHEBI:57649"/>
        <dbReference type="ChEBI" id="CHEBI:62830"/>
        <dbReference type="EC" id="5.1.3.13"/>
    </reaction>
</comment>
<name>A0ABP8H5Z2_9SPHI</name>
<comment type="subunit">
    <text evidence="5">Homodimer.</text>
</comment>
<dbReference type="InterPro" id="IPR000888">
    <property type="entry name" value="RmlC-like"/>
</dbReference>
<gene>
    <name evidence="6" type="primary">rfbC</name>
    <name evidence="6" type="ORF">GCM10023149_42490</name>
</gene>
<comment type="caution">
    <text evidence="6">The sequence shown here is derived from an EMBL/GenBank/DDBJ whole genome shotgun (WGS) entry which is preliminary data.</text>
</comment>
<accession>A0ABP8H5Z2</accession>
<evidence type="ECO:0000256" key="4">
    <source>
        <dbReference type="ARBA" id="ARBA00019595"/>
    </source>
</evidence>
<dbReference type="CDD" id="cd00438">
    <property type="entry name" value="cupin_RmlC"/>
    <property type="match status" value="1"/>
</dbReference>
<dbReference type="Gene3D" id="2.60.120.10">
    <property type="entry name" value="Jelly Rolls"/>
    <property type="match status" value="1"/>
</dbReference>
<dbReference type="NCBIfam" id="TIGR01221">
    <property type="entry name" value="rmlC"/>
    <property type="match status" value="1"/>
</dbReference>
<dbReference type="Proteomes" id="UP001500582">
    <property type="component" value="Unassembled WGS sequence"/>
</dbReference>
<dbReference type="PANTHER" id="PTHR21047">
    <property type="entry name" value="DTDP-6-DEOXY-D-GLUCOSE-3,5 EPIMERASE"/>
    <property type="match status" value="1"/>
</dbReference>
<reference evidence="7" key="1">
    <citation type="journal article" date="2019" name="Int. J. Syst. Evol. Microbiol.">
        <title>The Global Catalogue of Microorganisms (GCM) 10K type strain sequencing project: providing services to taxonomists for standard genome sequencing and annotation.</title>
        <authorList>
            <consortium name="The Broad Institute Genomics Platform"/>
            <consortium name="The Broad Institute Genome Sequencing Center for Infectious Disease"/>
            <person name="Wu L."/>
            <person name="Ma J."/>
        </authorList>
    </citation>
    <scope>NUCLEOTIDE SEQUENCE [LARGE SCALE GENOMIC DNA]</scope>
    <source>
        <strain evidence="7">JCM 17705</strain>
    </source>
</reference>
<evidence type="ECO:0000256" key="5">
    <source>
        <dbReference type="RuleBase" id="RU364069"/>
    </source>
</evidence>
<organism evidence="6 7">
    <name type="scientific">Mucilaginibacter gynuensis</name>
    <dbReference type="NCBI Taxonomy" id="1302236"/>
    <lineage>
        <taxon>Bacteria</taxon>
        <taxon>Pseudomonadati</taxon>
        <taxon>Bacteroidota</taxon>
        <taxon>Sphingobacteriia</taxon>
        <taxon>Sphingobacteriales</taxon>
        <taxon>Sphingobacteriaceae</taxon>
        <taxon>Mucilaginibacter</taxon>
    </lineage>
</organism>
<evidence type="ECO:0000256" key="3">
    <source>
        <dbReference type="ARBA" id="ARBA00012098"/>
    </source>
</evidence>
<evidence type="ECO:0000256" key="1">
    <source>
        <dbReference type="ARBA" id="ARBA00001298"/>
    </source>
</evidence>
<comment type="similarity">
    <text evidence="5">Belongs to the dTDP-4-dehydrorhamnose 3,5-epimerase family.</text>
</comment>
<dbReference type="PANTHER" id="PTHR21047:SF2">
    <property type="entry name" value="THYMIDINE DIPHOSPHO-4-KETO-RHAMNOSE 3,5-EPIMERASE"/>
    <property type="match status" value="1"/>
</dbReference>
<evidence type="ECO:0000313" key="6">
    <source>
        <dbReference type="EMBL" id="GAA4334887.1"/>
    </source>
</evidence>
<proteinExistence type="inferred from homology"/>
<keyword evidence="5" id="KW-0413">Isomerase</keyword>